<comment type="subcellular location">
    <subcellularLocation>
        <location evidence="1">Cell inner membrane</location>
        <topology evidence="1">Single-pass membrane protein</topology>
    </subcellularLocation>
</comment>
<protein>
    <recommendedName>
        <fullName evidence="2">Type II secretion system protein H</fullName>
    </recommendedName>
    <alternativeName>
        <fullName evidence="10">General secretion pathway protein H</fullName>
    </alternativeName>
</protein>
<organism evidence="13 14">
    <name type="scientific">Coralloluteibacterium thermophilum</name>
    <dbReference type="NCBI Taxonomy" id="2707049"/>
    <lineage>
        <taxon>Bacteria</taxon>
        <taxon>Pseudomonadati</taxon>
        <taxon>Pseudomonadota</taxon>
        <taxon>Gammaproteobacteria</taxon>
        <taxon>Lysobacterales</taxon>
        <taxon>Lysobacteraceae</taxon>
        <taxon>Coralloluteibacterium</taxon>
    </lineage>
</organism>
<evidence type="ECO:0000256" key="9">
    <source>
        <dbReference type="ARBA" id="ARBA00025772"/>
    </source>
</evidence>
<evidence type="ECO:0000256" key="4">
    <source>
        <dbReference type="ARBA" id="ARBA00022481"/>
    </source>
</evidence>
<keyword evidence="6 11" id="KW-0812">Transmembrane</keyword>
<keyword evidence="7 11" id="KW-1133">Transmembrane helix</keyword>
<evidence type="ECO:0000256" key="1">
    <source>
        <dbReference type="ARBA" id="ARBA00004377"/>
    </source>
</evidence>
<accession>A0ABV9NKM4</accession>
<comment type="caution">
    <text evidence="13">The sequence shown here is derived from an EMBL/GenBank/DDBJ whole genome shotgun (WGS) entry which is preliminary data.</text>
</comment>
<evidence type="ECO:0000256" key="3">
    <source>
        <dbReference type="ARBA" id="ARBA00022475"/>
    </source>
</evidence>
<dbReference type="InterPro" id="IPR022346">
    <property type="entry name" value="T2SS_GspH"/>
</dbReference>
<dbReference type="Gene3D" id="3.55.40.10">
    <property type="entry name" value="minor pseudopilin epsh domain"/>
    <property type="match status" value="1"/>
</dbReference>
<keyword evidence="14" id="KW-1185">Reference proteome</keyword>
<dbReference type="Pfam" id="PF12019">
    <property type="entry name" value="GspH"/>
    <property type="match status" value="1"/>
</dbReference>
<dbReference type="InterPro" id="IPR012902">
    <property type="entry name" value="N_methyl_site"/>
</dbReference>
<comment type="similarity">
    <text evidence="9">Belongs to the GSP H family.</text>
</comment>
<dbReference type="EMBL" id="JBHSGG010000017">
    <property type="protein sequence ID" value="MFC4727894.1"/>
    <property type="molecule type" value="Genomic_DNA"/>
</dbReference>
<keyword evidence="4" id="KW-0488">Methylation</keyword>
<evidence type="ECO:0000256" key="8">
    <source>
        <dbReference type="ARBA" id="ARBA00023136"/>
    </source>
</evidence>
<proteinExistence type="inferred from homology"/>
<keyword evidence="5" id="KW-0997">Cell inner membrane</keyword>
<evidence type="ECO:0000256" key="10">
    <source>
        <dbReference type="ARBA" id="ARBA00030775"/>
    </source>
</evidence>
<evidence type="ECO:0000256" key="5">
    <source>
        <dbReference type="ARBA" id="ARBA00022519"/>
    </source>
</evidence>
<reference evidence="14" key="1">
    <citation type="journal article" date="2019" name="Int. J. Syst. Evol. Microbiol.">
        <title>The Global Catalogue of Microorganisms (GCM) 10K type strain sequencing project: providing services to taxonomists for standard genome sequencing and annotation.</title>
        <authorList>
            <consortium name="The Broad Institute Genomics Platform"/>
            <consortium name="The Broad Institute Genome Sequencing Center for Infectious Disease"/>
            <person name="Wu L."/>
            <person name="Ma J."/>
        </authorList>
    </citation>
    <scope>NUCLEOTIDE SEQUENCE [LARGE SCALE GENOMIC DNA]</scope>
    <source>
        <strain evidence="14">CGMCC 1.13574</strain>
    </source>
</reference>
<sequence>MAPRTRGFTLIELMVTIAVLAIMVAIAFPSFQGVIRSNRAATATNEMIAAINLARTEALRSNYAFNDPMKREIVLCGSKSGDACEEGTSLAEGWMVARRSEGEAGSTASYEVLRQAAASANVLVESSRTRFAFDNRGRLQGTADATIAIEPTGCKEGENLRREITITRIGRVKTENKPCAA</sequence>
<evidence type="ECO:0000256" key="6">
    <source>
        <dbReference type="ARBA" id="ARBA00022692"/>
    </source>
</evidence>
<evidence type="ECO:0000256" key="7">
    <source>
        <dbReference type="ARBA" id="ARBA00022989"/>
    </source>
</evidence>
<gene>
    <name evidence="13" type="ORF">ACFO3Q_06875</name>
</gene>
<keyword evidence="3" id="KW-1003">Cell membrane</keyword>
<evidence type="ECO:0000313" key="13">
    <source>
        <dbReference type="EMBL" id="MFC4727894.1"/>
    </source>
</evidence>
<evidence type="ECO:0000259" key="12">
    <source>
        <dbReference type="Pfam" id="PF12019"/>
    </source>
</evidence>
<dbReference type="Proteomes" id="UP001595892">
    <property type="component" value="Unassembled WGS sequence"/>
</dbReference>
<evidence type="ECO:0000256" key="11">
    <source>
        <dbReference type="SAM" id="Phobius"/>
    </source>
</evidence>
<dbReference type="RefSeq" id="WP_377003901.1">
    <property type="nucleotide sequence ID" value="NZ_JBHSGG010000017.1"/>
</dbReference>
<evidence type="ECO:0000256" key="2">
    <source>
        <dbReference type="ARBA" id="ARBA00021549"/>
    </source>
</evidence>
<dbReference type="InterPro" id="IPR045584">
    <property type="entry name" value="Pilin-like"/>
</dbReference>
<dbReference type="NCBIfam" id="TIGR02532">
    <property type="entry name" value="IV_pilin_GFxxxE"/>
    <property type="match status" value="1"/>
</dbReference>
<evidence type="ECO:0000313" key="14">
    <source>
        <dbReference type="Proteomes" id="UP001595892"/>
    </source>
</evidence>
<dbReference type="PROSITE" id="PS00409">
    <property type="entry name" value="PROKAR_NTER_METHYL"/>
    <property type="match status" value="1"/>
</dbReference>
<feature type="domain" description="General secretion pathway GspH" evidence="12">
    <location>
        <begin position="43"/>
        <end position="169"/>
    </location>
</feature>
<dbReference type="SUPFAM" id="SSF54523">
    <property type="entry name" value="Pili subunits"/>
    <property type="match status" value="1"/>
</dbReference>
<dbReference type="Pfam" id="PF07963">
    <property type="entry name" value="N_methyl"/>
    <property type="match status" value="1"/>
</dbReference>
<feature type="transmembrane region" description="Helical" evidence="11">
    <location>
        <begin position="7"/>
        <end position="28"/>
    </location>
</feature>
<keyword evidence="8 11" id="KW-0472">Membrane</keyword>
<name>A0ABV9NKM4_9GAMM</name>